<dbReference type="RefSeq" id="WP_344425194.1">
    <property type="nucleotide sequence ID" value="NZ_BAAAQK010000025.1"/>
</dbReference>
<evidence type="ECO:0008006" key="3">
    <source>
        <dbReference type="Google" id="ProtNLM"/>
    </source>
</evidence>
<gene>
    <name evidence="1" type="ORF">GCM10009836_62010</name>
</gene>
<sequence length="62" mass="6665">MILVDTGPIVAAASVRDQHHSRCAEVLTSLREAPMITPLVVGEVCYFLSTRAGAPVFELPDL</sequence>
<reference evidence="1 2" key="1">
    <citation type="journal article" date="2019" name="Int. J. Syst. Evol. Microbiol.">
        <title>The Global Catalogue of Microorganisms (GCM) 10K type strain sequencing project: providing services to taxonomists for standard genome sequencing and annotation.</title>
        <authorList>
            <consortium name="The Broad Institute Genomics Platform"/>
            <consortium name="The Broad Institute Genome Sequencing Center for Infectious Disease"/>
            <person name="Wu L."/>
            <person name="Ma J."/>
        </authorList>
    </citation>
    <scope>NUCLEOTIDE SEQUENCE [LARGE SCALE GENOMIC DNA]</scope>
    <source>
        <strain evidence="1 2">JCM 16009</strain>
    </source>
</reference>
<proteinExistence type="predicted"/>
<organism evidence="1 2">
    <name type="scientific">Pseudonocardia ailaonensis</name>
    <dbReference type="NCBI Taxonomy" id="367279"/>
    <lineage>
        <taxon>Bacteria</taxon>
        <taxon>Bacillati</taxon>
        <taxon>Actinomycetota</taxon>
        <taxon>Actinomycetes</taxon>
        <taxon>Pseudonocardiales</taxon>
        <taxon>Pseudonocardiaceae</taxon>
        <taxon>Pseudonocardia</taxon>
    </lineage>
</organism>
<evidence type="ECO:0000313" key="1">
    <source>
        <dbReference type="EMBL" id="GAA1872681.1"/>
    </source>
</evidence>
<comment type="caution">
    <text evidence="1">The sequence shown here is derived from an EMBL/GenBank/DDBJ whole genome shotgun (WGS) entry which is preliminary data.</text>
</comment>
<dbReference type="InterPro" id="IPR029060">
    <property type="entry name" value="PIN-like_dom_sf"/>
</dbReference>
<dbReference type="EMBL" id="BAAAQK010000025">
    <property type="protein sequence ID" value="GAA1872681.1"/>
    <property type="molecule type" value="Genomic_DNA"/>
</dbReference>
<evidence type="ECO:0000313" key="2">
    <source>
        <dbReference type="Proteomes" id="UP001500449"/>
    </source>
</evidence>
<dbReference type="Proteomes" id="UP001500449">
    <property type="component" value="Unassembled WGS sequence"/>
</dbReference>
<name>A0ABN2NK69_9PSEU</name>
<dbReference type="Gene3D" id="3.40.50.1010">
    <property type="entry name" value="5'-nuclease"/>
    <property type="match status" value="1"/>
</dbReference>
<keyword evidence="2" id="KW-1185">Reference proteome</keyword>
<dbReference type="SUPFAM" id="SSF88723">
    <property type="entry name" value="PIN domain-like"/>
    <property type="match status" value="1"/>
</dbReference>
<protein>
    <recommendedName>
        <fullName evidence="3">PIN domain-containing protein</fullName>
    </recommendedName>
</protein>
<accession>A0ABN2NK69</accession>